<dbReference type="InterPro" id="IPR001017">
    <property type="entry name" value="DH_E1"/>
</dbReference>
<evidence type="ECO:0000256" key="12">
    <source>
        <dbReference type="ARBA" id="ARBA00037426"/>
    </source>
</evidence>
<dbReference type="NCBIfam" id="NF008907">
    <property type="entry name" value="PRK12270.1"/>
    <property type="match status" value="1"/>
</dbReference>
<evidence type="ECO:0000256" key="6">
    <source>
        <dbReference type="ARBA" id="ARBA00022723"/>
    </source>
</evidence>
<comment type="cofactor">
    <cofactor evidence="2">
        <name>thiamine diphosphate</name>
        <dbReference type="ChEBI" id="CHEBI:58937"/>
    </cofactor>
</comment>
<dbReference type="PIRSF" id="PIRSF000157">
    <property type="entry name" value="Oxoglu_dh_E1"/>
    <property type="match status" value="1"/>
</dbReference>
<dbReference type="CDD" id="cd02016">
    <property type="entry name" value="TPP_E1_OGDC_like"/>
    <property type="match status" value="1"/>
</dbReference>
<evidence type="ECO:0000256" key="13">
    <source>
        <dbReference type="ARBA" id="ARBA00040267"/>
    </source>
</evidence>
<dbReference type="InterPro" id="IPR005475">
    <property type="entry name" value="Transketolase-like_Pyr-bd"/>
</dbReference>
<keyword evidence="11" id="KW-0496">Mitochondrion</keyword>
<dbReference type="PANTHER" id="PTHR23152">
    <property type="entry name" value="2-OXOGLUTARATE DEHYDROGENASE"/>
    <property type="match status" value="1"/>
</dbReference>
<dbReference type="OrthoDB" id="413077at2759"/>
<dbReference type="EMBL" id="ML009615">
    <property type="protein sequence ID" value="RKO96794.1"/>
    <property type="molecule type" value="Genomic_DNA"/>
</dbReference>
<dbReference type="SMART" id="SM00861">
    <property type="entry name" value="Transket_pyr"/>
    <property type="match status" value="1"/>
</dbReference>
<keyword evidence="8" id="KW-0809">Transit peptide</keyword>
<dbReference type="InterPro" id="IPR031717">
    <property type="entry name" value="ODO-1/KGD_C"/>
</dbReference>
<dbReference type="EMBL" id="ML014177">
    <property type="protein sequence ID" value="RKP01312.1"/>
    <property type="molecule type" value="Genomic_DNA"/>
</dbReference>
<comment type="function">
    <text evidence="12">The 2-oxoglutarate dehydrogenase complex catalyzes the overall conversion of 2-oxoglutarate to succinyl-CoA and CO(2). It contains multiple copies of three enzymatic components: 2-oxoglutarate dehydrogenase (E1), dihydrolipoamide succinyltransferase (E2) and lipoamide dehydrogenase (E3).</text>
</comment>
<keyword evidence="6" id="KW-0479">Metal-binding</keyword>
<evidence type="ECO:0000256" key="4">
    <source>
        <dbReference type="ARBA" id="ARBA00006936"/>
    </source>
</evidence>
<dbReference type="NCBIfam" id="TIGR00239">
    <property type="entry name" value="2oxo_dh_E1"/>
    <property type="match status" value="1"/>
</dbReference>
<evidence type="ECO:0000256" key="11">
    <source>
        <dbReference type="ARBA" id="ARBA00023128"/>
    </source>
</evidence>
<dbReference type="STRING" id="1555241.A0A4P9X7V9"/>
<keyword evidence="10" id="KW-0786">Thiamine pyrophosphate</keyword>
<dbReference type="InterPro" id="IPR042179">
    <property type="entry name" value="KGD_C_sf"/>
</dbReference>
<dbReference type="GO" id="GO:0046872">
    <property type="term" value="F:metal ion binding"/>
    <property type="evidence" value="ECO:0007669"/>
    <property type="project" value="UniProtKB-KW"/>
</dbReference>
<evidence type="ECO:0000256" key="15">
    <source>
        <dbReference type="ARBA" id="ARBA00051911"/>
    </source>
</evidence>
<dbReference type="Pfam" id="PF16870">
    <property type="entry name" value="OxoGdeHyase_C"/>
    <property type="match status" value="1"/>
</dbReference>
<dbReference type="Pfam" id="PF00676">
    <property type="entry name" value="E1_dh"/>
    <property type="match status" value="1"/>
</dbReference>
<dbReference type="NCBIfam" id="NF006914">
    <property type="entry name" value="PRK09404.1"/>
    <property type="match status" value="1"/>
</dbReference>
<dbReference type="Proteomes" id="UP000274922">
    <property type="component" value="Unassembled WGS sequence"/>
</dbReference>
<dbReference type="Gene3D" id="1.10.287.1150">
    <property type="entry name" value="TPP helical domain"/>
    <property type="match status" value="1"/>
</dbReference>
<accession>A0A4P9X7V9</accession>
<evidence type="ECO:0000313" key="17">
    <source>
        <dbReference type="EMBL" id="RKO96794.1"/>
    </source>
</evidence>
<comment type="similarity">
    <text evidence="4">Belongs to the alpha-ketoglutarate dehydrogenase family.</text>
</comment>
<reference evidence="19 20" key="1">
    <citation type="journal article" date="2018" name="Nat. Microbiol.">
        <title>Leveraging single-cell genomics to expand the fungal tree of life.</title>
        <authorList>
            <person name="Ahrendt S.R."/>
            <person name="Quandt C.A."/>
            <person name="Ciobanu D."/>
            <person name="Clum A."/>
            <person name="Salamov A."/>
            <person name="Andreopoulos B."/>
            <person name="Cheng J.F."/>
            <person name="Woyke T."/>
            <person name="Pelin A."/>
            <person name="Henrissat B."/>
            <person name="Reynolds N.K."/>
            <person name="Benny G.L."/>
            <person name="Smith M.E."/>
            <person name="James T.Y."/>
            <person name="Grigoriev I.V."/>
        </authorList>
    </citation>
    <scope>NUCLEOTIDE SEQUENCE [LARGE SCALE GENOMIC DNA]</scope>
    <source>
        <strain evidence="19 20">ATCC 52028</strain>
    </source>
</reference>
<dbReference type="Proteomes" id="UP000268535">
    <property type="component" value="Unassembled WGS sequence"/>
</dbReference>
<evidence type="ECO:0000259" key="16">
    <source>
        <dbReference type="SMART" id="SM00861"/>
    </source>
</evidence>
<evidence type="ECO:0000256" key="1">
    <source>
        <dbReference type="ARBA" id="ARBA00001946"/>
    </source>
</evidence>
<comment type="subcellular location">
    <subcellularLocation>
        <location evidence="3">Mitochondrion</location>
    </subcellularLocation>
</comment>
<dbReference type="EC" id="1.2.4.2" evidence="5"/>
<evidence type="ECO:0000256" key="5">
    <source>
        <dbReference type="ARBA" id="ARBA00012280"/>
    </source>
</evidence>
<dbReference type="InterPro" id="IPR011603">
    <property type="entry name" value="2oxoglutarate_DH_E1"/>
</dbReference>
<gene>
    <name evidence="17" type="ORF">CAUPRSCDRAFT_7591</name>
    <name evidence="18" type="ORF">CXG81DRAFT_12167</name>
</gene>
<evidence type="ECO:0000256" key="14">
    <source>
        <dbReference type="ARBA" id="ARBA00042984"/>
    </source>
</evidence>
<dbReference type="GO" id="GO:0005739">
    <property type="term" value="C:mitochondrion"/>
    <property type="evidence" value="ECO:0007669"/>
    <property type="project" value="UniProtKB-SubCell"/>
</dbReference>
<reference evidence="17" key="3">
    <citation type="submission" date="2018-08" db="EMBL/GenBank/DDBJ databases">
        <title>Leveraging single-cell genomics to expand the Fungal Tree of Life.</title>
        <authorList>
            <consortium name="DOE Joint Genome Institute"/>
            <person name="Ahrendt S.R."/>
            <person name="Quandt C.A."/>
            <person name="Ciobanu D."/>
            <person name="Clum A."/>
            <person name="Salamov A."/>
            <person name="Andreopoulos B."/>
            <person name="Cheng J.-F."/>
            <person name="Woyke T."/>
            <person name="Pelin A."/>
            <person name="Henrissat B."/>
            <person name="Reynolds N."/>
            <person name="Benny G.L."/>
            <person name="Smith M.E."/>
            <person name="James T.Y."/>
            <person name="Grigoriev I.V."/>
        </authorList>
    </citation>
    <scope>NUCLEOTIDE SEQUENCE</scope>
    <source>
        <strain evidence="17">ATCC 52028</strain>
    </source>
</reference>
<dbReference type="Gene3D" id="3.40.50.12470">
    <property type="match status" value="1"/>
</dbReference>
<organism evidence="18 20">
    <name type="scientific">Caulochytrium protostelioides</name>
    <dbReference type="NCBI Taxonomy" id="1555241"/>
    <lineage>
        <taxon>Eukaryota</taxon>
        <taxon>Fungi</taxon>
        <taxon>Fungi incertae sedis</taxon>
        <taxon>Chytridiomycota</taxon>
        <taxon>Chytridiomycota incertae sedis</taxon>
        <taxon>Chytridiomycetes</taxon>
        <taxon>Caulochytriales</taxon>
        <taxon>Caulochytriaceae</taxon>
        <taxon>Caulochytrium</taxon>
    </lineage>
</organism>
<sequence>MRFLPGRRPVAVTAAAAASLASPVRTAAPKRTLATANDTFMHGGQAGYVEEMYEAWKQDPKSVHLSWQVYFRNMDGREAGAAPAPSAFVPPPMSTENAPLSWSGFAAKGGDQTALSDHMKVQSLVRAYQVRGHHLARLDPLEIKTPSNAAELDWRNYGFTEKDLERKISLGPTILPWFKGDREELTLREIVDALHATYCGTIGIEYGHIADRAACDWIRSRIEVPTKYRYTPEYKRMILDRLMWSTEFERFAAAKFPSVKRFGLEGCESLIPGMKSLIDRSVDAGVNSIVMGMAHRGRLNVLSNVVRKPNEGIFNEISGGHTDWSVEGSGDVKYHLGMNYVRPTPSGAMVHLSLAANPSHLEAANPVVAGKVRGLQFYQNDEAERSKAMAVTIHGDASFAGQGVVYETLGMMDLPGYTTGGTVHIIINNQIGFTTDPRYSRSTPYCSDVAKTVSAPILHVNGDDTEAVVYAMELAAEWRAKFKKDVVVDIVCYRRYGHNEIDQPSFTQPLMYQKIAKCPPVLEKYTAQLLKEGSITQDEVDGMRKRIIDILEDNYNASKTYKSSSKEWLSSTWTGFKSPAELAVECVKTYSTGVEADLLRHIGQAAASYPSDFKVHNALSRVLKAREKTISEGVGIDWATAESMSFGSLLAQGTHVRLSGQDVERGTFSQRHALLHDQKTERQYVPLNNLVVADIVPSQNKFTVSNSSLSEFGILGFELGYSMVHPNQLVLWEAQFGDFANNAQCIIDQFICSGEQKWLQRTGLTMLLPHGYDGQGPEHSSARLERYLALCDEDPYTMPDFEGQHRGSYARQHQDCNMAVVYPTVPSNYFHVLRRQVQRDFRKPLIVLASKALLRDNLAKSAMAEMGTGTRFQRLIPEVMHPNPLADMNTAQGNTTSGNNVEPRLPYHLIPDACPPAIVAADANYTHKSSVTDFALSSPAETETLIFCSGQVYYTLFKARQKNNLKNIAIVRLEQLNPFPFHEARVVIDAYPNLKEIVYCQEEPMNAGAWMHVQPRLETAAQATRWWRGEGDAASATPGRAWEAKLDRERTAGGLLNFRDEDNGSSYNGAKSVRGSRLIRYAGRDISAATATGLKKQHDWEERMFISEALFGGNLIKPVDGIYKA</sequence>
<dbReference type="Gene3D" id="3.40.50.11610">
    <property type="entry name" value="Multifunctional 2-oxoglutarate metabolism enzyme, C-terminal domain"/>
    <property type="match status" value="1"/>
</dbReference>
<feature type="domain" description="Transketolase-like pyrimidine-binding" evidence="16">
    <location>
        <begin position="636"/>
        <end position="856"/>
    </location>
</feature>
<keyword evidence="7" id="KW-0460">Magnesium</keyword>
<dbReference type="PANTHER" id="PTHR23152:SF4">
    <property type="entry name" value="2-OXOADIPATE DEHYDROGENASE COMPLEX COMPONENT E1"/>
    <property type="match status" value="1"/>
</dbReference>
<dbReference type="GO" id="GO:0006099">
    <property type="term" value="P:tricarboxylic acid cycle"/>
    <property type="evidence" value="ECO:0007669"/>
    <property type="project" value="TreeGrafter"/>
</dbReference>
<dbReference type="SUPFAM" id="SSF52518">
    <property type="entry name" value="Thiamin diphosphate-binding fold (THDP-binding)"/>
    <property type="match status" value="2"/>
</dbReference>
<dbReference type="Pfam" id="PF16078">
    <property type="entry name" value="2-oxogl_dehyd_N"/>
    <property type="match status" value="1"/>
</dbReference>
<dbReference type="InterPro" id="IPR032106">
    <property type="entry name" value="2-oxogl_dehyd_N"/>
</dbReference>
<dbReference type="Pfam" id="PF02779">
    <property type="entry name" value="Transket_pyr"/>
    <property type="match status" value="1"/>
</dbReference>
<evidence type="ECO:0000256" key="2">
    <source>
        <dbReference type="ARBA" id="ARBA00001964"/>
    </source>
</evidence>
<evidence type="ECO:0000256" key="3">
    <source>
        <dbReference type="ARBA" id="ARBA00004173"/>
    </source>
</evidence>
<dbReference type="GO" id="GO:0004591">
    <property type="term" value="F:oxoglutarate dehydrogenase (succinyl-transferring) activity"/>
    <property type="evidence" value="ECO:0007669"/>
    <property type="project" value="UniProtKB-EC"/>
</dbReference>
<dbReference type="FunFam" id="3.40.50.970:FF:000002">
    <property type="entry name" value="2-oxoglutarate dehydrogenase, E1 component"/>
    <property type="match status" value="1"/>
</dbReference>
<dbReference type="AlphaFoldDB" id="A0A4P9X7V9"/>
<evidence type="ECO:0000256" key="7">
    <source>
        <dbReference type="ARBA" id="ARBA00022842"/>
    </source>
</evidence>
<keyword evidence="20" id="KW-1185">Reference proteome</keyword>
<evidence type="ECO:0000313" key="18">
    <source>
        <dbReference type="EMBL" id="RKP01312.1"/>
    </source>
</evidence>
<evidence type="ECO:0000313" key="19">
    <source>
        <dbReference type="Proteomes" id="UP000268535"/>
    </source>
</evidence>
<name>A0A4P9X7V9_9FUNG</name>
<reference evidence="18" key="2">
    <citation type="submission" date="2018-04" db="EMBL/GenBank/DDBJ databases">
        <title>Leveraging single-cell genomics to expand the Fungal Tree of Life.</title>
        <authorList>
            <consortium name="DOE Joint Genome Institute"/>
            <person name="Ahrendt S.R."/>
            <person name="Quandt C.A."/>
            <person name="Ciobanu D."/>
            <person name="Clum A."/>
            <person name="Salamov A."/>
            <person name="Andreopoulos B."/>
            <person name="Cheng J.-F."/>
            <person name="Woyke T."/>
            <person name="Pelin A."/>
            <person name="Henrissat B."/>
            <person name="Benny G.L."/>
            <person name="Smith M.E."/>
            <person name="James T.Y."/>
            <person name="Grigoriev I.V."/>
        </authorList>
    </citation>
    <scope>NUCLEOTIDE SEQUENCE</scope>
    <source>
        <strain evidence="18">ATCC 52028</strain>
    </source>
</reference>
<evidence type="ECO:0000256" key="8">
    <source>
        <dbReference type="ARBA" id="ARBA00022946"/>
    </source>
</evidence>
<evidence type="ECO:0000256" key="10">
    <source>
        <dbReference type="ARBA" id="ARBA00023052"/>
    </source>
</evidence>
<protein>
    <recommendedName>
        <fullName evidence="13">2-oxoglutarate dehydrogenase, mitochondrial</fullName>
        <ecNumber evidence="5">1.2.4.2</ecNumber>
    </recommendedName>
    <alternativeName>
        <fullName evidence="14">2-oxoglutarate dehydrogenase complex component E1</fullName>
    </alternativeName>
</protein>
<dbReference type="FunFam" id="3.40.50.12470:FF:000003">
    <property type="entry name" value="2-oxoglutarate dehydrogenase E1 component"/>
    <property type="match status" value="1"/>
</dbReference>
<dbReference type="GO" id="GO:0045252">
    <property type="term" value="C:oxoglutarate dehydrogenase complex"/>
    <property type="evidence" value="ECO:0007669"/>
    <property type="project" value="TreeGrafter"/>
</dbReference>
<dbReference type="GO" id="GO:0030976">
    <property type="term" value="F:thiamine pyrophosphate binding"/>
    <property type="evidence" value="ECO:0007669"/>
    <property type="project" value="InterPro"/>
</dbReference>
<dbReference type="InterPro" id="IPR029061">
    <property type="entry name" value="THDP-binding"/>
</dbReference>
<proteinExistence type="inferred from homology"/>
<comment type="cofactor">
    <cofactor evidence="1">
        <name>Mg(2+)</name>
        <dbReference type="ChEBI" id="CHEBI:18420"/>
    </cofactor>
</comment>
<comment type="catalytic activity">
    <reaction evidence="15">
        <text>N(6)-[(R)-lipoyl]-L-lysyl-[protein] + 2-oxoglutarate + H(+) = N(6)-[(R)-S(8)-succinyldihydrolipoyl]-L-lysyl-[protein] + CO2</text>
        <dbReference type="Rhea" id="RHEA:12188"/>
        <dbReference type="Rhea" id="RHEA-COMP:10474"/>
        <dbReference type="Rhea" id="RHEA-COMP:20092"/>
        <dbReference type="ChEBI" id="CHEBI:15378"/>
        <dbReference type="ChEBI" id="CHEBI:16526"/>
        <dbReference type="ChEBI" id="CHEBI:16810"/>
        <dbReference type="ChEBI" id="CHEBI:83099"/>
        <dbReference type="ChEBI" id="CHEBI:83120"/>
        <dbReference type="EC" id="1.2.4.2"/>
    </reaction>
</comment>
<evidence type="ECO:0000313" key="20">
    <source>
        <dbReference type="Proteomes" id="UP000274922"/>
    </source>
</evidence>
<evidence type="ECO:0000256" key="9">
    <source>
        <dbReference type="ARBA" id="ARBA00023002"/>
    </source>
</evidence>
<keyword evidence="9" id="KW-0560">Oxidoreductase</keyword>
<dbReference type="Gene3D" id="3.40.50.970">
    <property type="match status" value="1"/>
</dbReference>